<evidence type="ECO:0000256" key="1">
    <source>
        <dbReference type="SAM" id="MobiDB-lite"/>
    </source>
</evidence>
<organism evidence="3 4">
    <name type="scientific">Symbiodinium microadriaticum</name>
    <name type="common">Dinoflagellate</name>
    <name type="synonym">Zooxanthella microadriatica</name>
    <dbReference type="NCBI Taxonomy" id="2951"/>
    <lineage>
        <taxon>Eukaryota</taxon>
        <taxon>Sar</taxon>
        <taxon>Alveolata</taxon>
        <taxon>Dinophyceae</taxon>
        <taxon>Suessiales</taxon>
        <taxon>Symbiodiniaceae</taxon>
        <taxon>Symbiodinium</taxon>
    </lineage>
</organism>
<protein>
    <recommendedName>
        <fullName evidence="5">Secreted protein</fullName>
    </recommendedName>
</protein>
<dbReference type="AlphaFoldDB" id="A0A1Q9E3X7"/>
<proteinExistence type="predicted"/>
<feature type="compositionally biased region" description="Basic residues" evidence="1">
    <location>
        <begin position="94"/>
        <end position="110"/>
    </location>
</feature>
<sequence length="110" mass="12811">MVGPSHERMLLGRLLVVTPHWVWALRFGPRPECRSQACSRRSSRVHADAHGKLPRLPPQRPKHKPIHSRSRGQSQHPSEHRDQGSQVPWNQCMHTRKLARHRRCHLHTAT</sequence>
<name>A0A1Q9E3X7_SYMMI</name>
<feature type="chain" id="PRO_5013136229" description="Secreted protein" evidence="2">
    <location>
        <begin position="25"/>
        <end position="110"/>
    </location>
</feature>
<accession>A0A1Q9E3X7</accession>
<evidence type="ECO:0000313" key="3">
    <source>
        <dbReference type="EMBL" id="OLQ02127.1"/>
    </source>
</evidence>
<gene>
    <name evidence="3" type="ORF">AK812_SmicGene49084</name>
</gene>
<feature type="signal peptide" evidence="2">
    <location>
        <begin position="1"/>
        <end position="24"/>
    </location>
</feature>
<feature type="compositionally biased region" description="Polar residues" evidence="1">
    <location>
        <begin position="84"/>
        <end position="93"/>
    </location>
</feature>
<keyword evidence="4" id="KW-1185">Reference proteome</keyword>
<evidence type="ECO:0000256" key="2">
    <source>
        <dbReference type="SAM" id="SignalP"/>
    </source>
</evidence>
<dbReference type="EMBL" id="LSRX01000272">
    <property type="protein sequence ID" value="OLQ02127.1"/>
    <property type="molecule type" value="Genomic_DNA"/>
</dbReference>
<feature type="region of interest" description="Disordered" evidence="1">
    <location>
        <begin position="33"/>
        <end position="110"/>
    </location>
</feature>
<reference evidence="3 4" key="1">
    <citation type="submission" date="2016-02" db="EMBL/GenBank/DDBJ databases">
        <title>Genome analysis of coral dinoflagellate symbionts highlights evolutionary adaptations to a symbiotic lifestyle.</title>
        <authorList>
            <person name="Aranda M."/>
            <person name="Li Y."/>
            <person name="Liew Y.J."/>
            <person name="Baumgarten S."/>
            <person name="Simakov O."/>
            <person name="Wilson M."/>
            <person name="Piel J."/>
            <person name="Ashoor H."/>
            <person name="Bougouffa S."/>
            <person name="Bajic V.B."/>
            <person name="Ryu T."/>
            <person name="Ravasi T."/>
            <person name="Bayer T."/>
            <person name="Micklem G."/>
            <person name="Kim H."/>
            <person name="Bhak J."/>
            <person name="Lajeunesse T.C."/>
            <person name="Voolstra C.R."/>
        </authorList>
    </citation>
    <scope>NUCLEOTIDE SEQUENCE [LARGE SCALE GENOMIC DNA]</scope>
    <source>
        <strain evidence="3 4">CCMP2467</strain>
    </source>
</reference>
<keyword evidence="2" id="KW-0732">Signal</keyword>
<feature type="compositionally biased region" description="Basic residues" evidence="1">
    <location>
        <begin position="60"/>
        <end position="70"/>
    </location>
</feature>
<comment type="caution">
    <text evidence="3">The sequence shown here is derived from an EMBL/GenBank/DDBJ whole genome shotgun (WGS) entry which is preliminary data.</text>
</comment>
<evidence type="ECO:0008006" key="5">
    <source>
        <dbReference type="Google" id="ProtNLM"/>
    </source>
</evidence>
<evidence type="ECO:0000313" key="4">
    <source>
        <dbReference type="Proteomes" id="UP000186817"/>
    </source>
</evidence>
<dbReference type="Proteomes" id="UP000186817">
    <property type="component" value="Unassembled WGS sequence"/>
</dbReference>